<accession>A0A9N9H4V6</accession>
<evidence type="ECO:0000313" key="1">
    <source>
        <dbReference type="EMBL" id="CAG8653429.1"/>
    </source>
</evidence>
<dbReference type="EMBL" id="CAJVPY010005951">
    <property type="protein sequence ID" value="CAG8653429.1"/>
    <property type="molecule type" value="Genomic_DNA"/>
</dbReference>
<evidence type="ECO:0000313" key="2">
    <source>
        <dbReference type="Proteomes" id="UP000789405"/>
    </source>
</evidence>
<organism evidence="1 2">
    <name type="scientific">Dentiscutata erythropus</name>
    <dbReference type="NCBI Taxonomy" id="1348616"/>
    <lineage>
        <taxon>Eukaryota</taxon>
        <taxon>Fungi</taxon>
        <taxon>Fungi incertae sedis</taxon>
        <taxon>Mucoromycota</taxon>
        <taxon>Glomeromycotina</taxon>
        <taxon>Glomeromycetes</taxon>
        <taxon>Diversisporales</taxon>
        <taxon>Gigasporaceae</taxon>
        <taxon>Dentiscutata</taxon>
    </lineage>
</organism>
<gene>
    <name evidence="1" type="ORF">DERYTH_LOCUS10310</name>
</gene>
<name>A0A9N9H4V6_9GLOM</name>
<reference evidence="1" key="1">
    <citation type="submission" date="2021-06" db="EMBL/GenBank/DDBJ databases">
        <authorList>
            <person name="Kallberg Y."/>
            <person name="Tangrot J."/>
            <person name="Rosling A."/>
        </authorList>
    </citation>
    <scope>NUCLEOTIDE SEQUENCE</scope>
    <source>
        <strain evidence="1">MA453B</strain>
    </source>
</reference>
<keyword evidence="2" id="KW-1185">Reference proteome</keyword>
<dbReference type="Proteomes" id="UP000789405">
    <property type="component" value="Unassembled WGS sequence"/>
</dbReference>
<proteinExistence type="predicted"/>
<protein>
    <submittedName>
        <fullName evidence="1">16722_t:CDS:1</fullName>
    </submittedName>
</protein>
<comment type="caution">
    <text evidence="1">The sequence shown here is derived from an EMBL/GenBank/DDBJ whole genome shotgun (WGS) entry which is preliminary data.</text>
</comment>
<dbReference type="AlphaFoldDB" id="A0A9N9H4V6"/>
<sequence length="58" mass="7003">MEESNTKLIEEHKVIQNNLLSEIERITNDKNQEISNLQRIINDRNQEISNLQKRLEER</sequence>